<proteinExistence type="predicted"/>
<dbReference type="OrthoDB" id="501284at2"/>
<evidence type="ECO:0000259" key="1">
    <source>
        <dbReference type="PROSITE" id="PS50994"/>
    </source>
</evidence>
<gene>
    <name evidence="2" type="ORF">SAMN05877842_11122</name>
</gene>
<dbReference type="Pfam" id="PF09299">
    <property type="entry name" value="Mu-transpos_C"/>
    <property type="match status" value="1"/>
</dbReference>
<dbReference type="InterPro" id="IPR015378">
    <property type="entry name" value="Transposase-like_Mu_C"/>
</dbReference>
<dbReference type="RefSeq" id="WP_097150229.1">
    <property type="nucleotide sequence ID" value="NZ_OBQC01000011.1"/>
</dbReference>
<protein>
    <submittedName>
        <fullName evidence="2">Mu transposase-like protein</fullName>
    </submittedName>
</protein>
<organism evidence="2 3">
    <name type="scientific">Ureibacillus acetophenoni</name>
    <dbReference type="NCBI Taxonomy" id="614649"/>
    <lineage>
        <taxon>Bacteria</taxon>
        <taxon>Bacillati</taxon>
        <taxon>Bacillota</taxon>
        <taxon>Bacilli</taxon>
        <taxon>Bacillales</taxon>
        <taxon>Caryophanaceae</taxon>
        <taxon>Ureibacillus</taxon>
    </lineage>
</organism>
<reference evidence="3" key="1">
    <citation type="submission" date="2017-08" db="EMBL/GenBank/DDBJ databases">
        <authorList>
            <person name="Varghese N."/>
            <person name="Submissions S."/>
        </authorList>
    </citation>
    <scope>NUCLEOTIDE SEQUENCE [LARGE SCALE GENOMIC DNA]</scope>
    <source>
        <strain evidence="3">JC23</strain>
    </source>
</reference>
<name>A0A285UK38_9BACL</name>
<dbReference type="GO" id="GO:0015074">
    <property type="term" value="P:DNA integration"/>
    <property type="evidence" value="ECO:0007669"/>
    <property type="project" value="InterPro"/>
</dbReference>
<dbReference type="EMBL" id="OBQC01000011">
    <property type="protein sequence ID" value="SOC41748.1"/>
    <property type="molecule type" value="Genomic_DNA"/>
</dbReference>
<evidence type="ECO:0000313" key="2">
    <source>
        <dbReference type="EMBL" id="SOC41748.1"/>
    </source>
</evidence>
<keyword evidence="3" id="KW-1185">Reference proteome</keyword>
<accession>A0A285UK38</accession>
<evidence type="ECO:0000313" key="3">
    <source>
        <dbReference type="Proteomes" id="UP000219252"/>
    </source>
</evidence>
<dbReference type="Gene3D" id="3.30.420.10">
    <property type="entry name" value="Ribonuclease H-like superfamily/Ribonuclease H"/>
    <property type="match status" value="1"/>
</dbReference>
<dbReference type="InterPro" id="IPR012337">
    <property type="entry name" value="RNaseH-like_sf"/>
</dbReference>
<dbReference type="PROSITE" id="PS50994">
    <property type="entry name" value="INTEGRASE"/>
    <property type="match status" value="1"/>
</dbReference>
<feature type="domain" description="Integrase catalytic" evidence="1">
    <location>
        <begin position="282"/>
        <end position="500"/>
    </location>
</feature>
<dbReference type="SUPFAM" id="SSF53098">
    <property type="entry name" value="Ribonuclease H-like"/>
    <property type="match status" value="1"/>
</dbReference>
<dbReference type="AlphaFoldDB" id="A0A285UK38"/>
<dbReference type="InterPro" id="IPR001584">
    <property type="entry name" value="Integrase_cat-core"/>
</dbReference>
<sequence length="723" mass="84912">MFVVNDIIRIEEASGKERLERIIWIDEGNVVCYTIDMEKESTTPIKRKISDLQQLHNEQLLSLNVSDPYGFIYQDEEQLSDKSKKLRDERWECIKDMVSQEPEIFESDKRGRLIKAAVTKTGKTKRLFYKYLVQYWQRGKVKNALLPDYKESGGKGKEKTYKDRKNGRRKKFEDIVGEGIVITDEIKQIFGVSVQRFYHTTKKNPLATTYKLMLETFFIEGYRYDKGVKKPILFAQDKLPTLRQFKYWYEKTYKVEDKLRKRKGNRKYELNHRAVLGTSVGDLYGPGTKYQIDATIADVYLISSFNRNWIIGRPVIYVVIDVFSRMVVGLYVGLEGPSWFGAMMALANTTSDKVSYCKQYGIEITKEEWNCHYLPQTLLADRGELEGYNVERLINAFHMKVENTPPYRADWKGIVEQHFRIINTKVKPFLPGTIDTDVRVRGDRDYRLDATLTLEEFTSVIIKCVLYHNNHHWLKNYNQDEMMIEDEVSLIPRELWNWGIKNRSGKLRSYSEDIVKLHLLPTANARVTYKGIEFKKMRFSSETALKENWFGEAREKSWKIPICYDPRDMSHIYLPSEDGRSYEVATLLDHQKKYSGKTIEEVEHYFAYELLKEQSFAHEELQQSVDLANDIEHIVQKAKRSLDKEKVQMSNNQKVKGIRENRLMEKEARRKEEAFLLADAIPILQEVENKEKVEEVTPIKGVSKMDLLRQKQKEKLKHAISSK</sequence>
<dbReference type="GO" id="GO:0003676">
    <property type="term" value="F:nucleic acid binding"/>
    <property type="evidence" value="ECO:0007669"/>
    <property type="project" value="InterPro"/>
</dbReference>
<dbReference type="Proteomes" id="UP000219252">
    <property type="component" value="Unassembled WGS sequence"/>
</dbReference>
<dbReference type="InterPro" id="IPR036397">
    <property type="entry name" value="RNaseH_sf"/>
</dbReference>